<evidence type="ECO:0000256" key="8">
    <source>
        <dbReference type="ARBA" id="ARBA00025193"/>
    </source>
</evidence>
<evidence type="ECO:0000256" key="1">
    <source>
        <dbReference type="ARBA" id="ARBA00004123"/>
    </source>
</evidence>
<dbReference type="GO" id="GO:0042796">
    <property type="term" value="P:snRNA transcription by RNA polymerase III"/>
    <property type="evidence" value="ECO:0007669"/>
    <property type="project" value="TreeGrafter"/>
</dbReference>
<reference evidence="11 12" key="1">
    <citation type="journal article" date="2021" name="Cell">
        <title>Tracing the genetic footprints of vertebrate landing in non-teleost ray-finned fishes.</title>
        <authorList>
            <person name="Bi X."/>
            <person name="Wang K."/>
            <person name="Yang L."/>
            <person name="Pan H."/>
            <person name="Jiang H."/>
            <person name="Wei Q."/>
            <person name="Fang M."/>
            <person name="Yu H."/>
            <person name="Zhu C."/>
            <person name="Cai Y."/>
            <person name="He Y."/>
            <person name="Gan X."/>
            <person name="Zeng H."/>
            <person name="Yu D."/>
            <person name="Zhu Y."/>
            <person name="Jiang H."/>
            <person name="Qiu Q."/>
            <person name="Yang H."/>
            <person name="Zhang Y.E."/>
            <person name="Wang W."/>
            <person name="Zhu M."/>
            <person name="He S."/>
            <person name="Zhang G."/>
        </authorList>
    </citation>
    <scope>NUCLEOTIDE SEQUENCE [LARGE SCALE GENOMIC DNA]</scope>
    <source>
        <strain evidence="11">Bchr_013</strain>
    </source>
</reference>
<keyword evidence="6" id="KW-0804">Transcription</keyword>
<keyword evidence="7" id="KW-0539">Nucleus</keyword>
<name>A0A8X7XF56_POLSE</name>
<evidence type="ECO:0000313" key="11">
    <source>
        <dbReference type="EMBL" id="KAG2466867.1"/>
    </source>
</evidence>
<evidence type="ECO:0000256" key="9">
    <source>
        <dbReference type="ARBA" id="ARBA00025958"/>
    </source>
</evidence>
<dbReference type="GO" id="GO:0001006">
    <property type="term" value="F:RNA polymerase III type 3 promoter sequence-specific DNA binding"/>
    <property type="evidence" value="ECO:0007669"/>
    <property type="project" value="TreeGrafter"/>
</dbReference>
<proteinExistence type="inferred from homology"/>
<dbReference type="InterPro" id="IPR022042">
    <property type="entry name" value="snRNA-activating_su3"/>
</dbReference>
<evidence type="ECO:0000313" key="12">
    <source>
        <dbReference type="Proteomes" id="UP000886611"/>
    </source>
</evidence>
<evidence type="ECO:0000256" key="7">
    <source>
        <dbReference type="ARBA" id="ARBA00023242"/>
    </source>
</evidence>
<organism evidence="11 12">
    <name type="scientific">Polypterus senegalus</name>
    <name type="common">Senegal bichir</name>
    <dbReference type="NCBI Taxonomy" id="55291"/>
    <lineage>
        <taxon>Eukaryota</taxon>
        <taxon>Metazoa</taxon>
        <taxon>Chordata</taxon>
        <taxon>Craniata</taxon>
        <taxon>Vertebrata</taxon>
        <taxon>Euteleostomi</taxon>
        <taxon>Actinopterygii</taxon>
        <taxon>Polypteriformes</taxon>
        <taxon>Polypteridae</taxon>
        <taxon>Polypterus</taxon>
    </lineage>
</organism>
<evidence type="ECO:0000256" key="6">
    <source>
        <dbReference type="ARBA" id="ARBA00023163"/>
    </source>
</evidence>
<dbReference type="GO" id="GO:0005634">
    <property type="term" value="C:nucleus"/>
    <property type="evidence" value="ECO:0007669"/>
    <property type="project" value="UniProtKB-SubCell"/>
</dbReference>
<dbReference type="EMBL" id="JAATIS010001241">
    <property type="protein sequence ID" value="KAG2466867.1"/>
    <property type="molecule type" value="Genomic_DNA"/>
</dbReference>
<comment type="similarity">
    <text evidence="2">Belongs to the SNAPC3/SRD2 family.</text>
</comment>
<evidence type="ECO:0000256" key="5">
    <source>
        <dbReference type="ARBA" id="ARBA00023125"/>
    </source>
</evidence>
<dbReference type="GO" id="GO:0000978">
    <property type="term" value="F:RNA polymerase II cis-regulatory region sequence-specific DNA binding"/>
    <property type="evidence" value="ECO:0007669"/>
    <property type="project" value="TreeGrafter"/>
</dbReference>
<sequence length="389" mass="44901">MAQLVAESDSGIPAYEYQDINSTVFHVGTLAKLWKERLPADVYSFEEPAQDSSAQEDAVFGAEMALNSETVEEISTLCSLDTLKCYSEGESPDVETIPVDALDSLSSLRIRKTKQDVREQTISKDYLGRHENYVHELESHALGKKSTNPEDNIEEGELVLTVNILYPAIFQVRKRVKPHQTMMILGSQKLTQLRDAICCQSDYQISGEFSNTPDLAPEHISKDHFKSAFFYFDGVFYNDMRFPECRDLSKNIIDWTKSNERGYEKFQTARMENTTFCDLKIKVGYPYLYCHQGDCEHVVIFTDVRLAHRDDCRDKTMYPLLMRKHWILSRKCFVCKMYIARWVTNQDSFAPADPCFFCDTCFRMLHYDKQGNKLGEFLAFPYVDLGTFN</sequence>
<dbReference type="PANTHER" id="PTHR13421">
    <property type="entry name" value="SNRNA-ACTIVATING PROTEIN COMPLEX SUBUNIT 3"/>
    <property type="match status" value="1"/>
</dbReference>
<dbReference type="Pfam" id="PF12251">
    <property type="entry name" value="SNAPC3"/>
    <property type="match status" value="1"/>
</dbReference>
<dbReference type="AlphaFoldDB" id="A0A8X7XF56"/>
<keyword evidence="5" id="KW-0238">DNA-binding</keyword>
<dbReference type="GO" id="GO:0003681">
    <property type="term" value="F:bent DNA binding"/>
    <property type="evidence" value="ECO:0007669"/>
    <property type="project" value="TreeGrafter"/>
</dbReference>
<evidence type="ECO:0000256" key="10">
    <source>
        <dbReference type="ARBA" id="ARBA00029606"/>
    </source>
</evidence>
<evidence type="ECO:0000256" key="4">
    <source>
        <dbReference type="ARBA" id="ARBA00023015"/>
    </source>
</evidence>
<dbReference type="GO" id="GO:0001046">
    <property type="term" value="F:core promoter sequence-specific DNA binding"/>
    <property type="evidence" value="ECO:0007669"/>
    <property type="project" value="TreeGrafter"/>
</dbReference>
<keyword evidence="4" id="KW-0805">Transcription regulation</keyword>
<dbReference type="GO" id="GO:0042795">
    <property type="term" value="P:snRNA transcription by RNA polymerase II"/>
    <property type="evidence" value="ECO:0007669"/>
    <property type="project" value="TreeGrafter"/>
</dbReference>
<evidence type="ECO:0000256" key="2">
    <source>
        <dbReference type="ARBA" id="ARBA00010410"/>
    </source>
</evidence>
<comment type="subcellular location">
    <subcellularLocation>
        <location evidence="1">Nucleus</location>
    </subcellularLocation>
</comment>
<feature type="non-terminal residue" evidence="11">
    <location>
        <position position="1"/>
    </location>
</feature>
<dbReference type="PANTHER" id="PTHR13421:SF16">
    <property type="entry name" value="SNRNA-ACTIVATING PROTEIN COMPLEX SUBUNIT 3"/>
    <property type="match status" value="1"/>
</dbReference>
<gene>
    <name evidence="11" type="primary">Snapc3</name>
    <name evidence="11" type="ORF">GTO96_0020243</name>
</gene>
<comment type="function">
    <text evidence="8">Part of the SNAPc complex required for the transcription of both RNA polymerase II and III small-nuclear RNA genes. Binds to the proximal sequence element (PSE), a non-TATA-box basal promoter element common to these 2 types of genes. Recruits TBP and BRF2 to the U6 snRNA TATA box.</text>
</comment>
<comment type="subunit">
    <text evidence="9">Part of the SNAPc complex composed of 5 subunits: SNAPC1, SNAPC2, SNAPC3, SNAPC4 and SNAPC5. SNAPC3 interacts with SNAPC1.</text>
</comment>
<protein>
    <recommendedName>
        <fullName evidence="3">snRNA-activating protein complex subunit 3</fullName>
    </recommendedName>
    <alternativeName>
        <fullName evidence="10">Small nuclear RNA-activating complex polypeptide 3</fullName>
    </alternativeName>
</protein>
<dbReference type="GO" id="GO:0019185">
    <property type="term" value="C:snRNA-activating protein complex"/>
    <property type="evidence" value="ECO:0007669"/>
    <property type="project" value="TreeGrafter"/>
</dbReference>
<feature type="non-terminal residue" evidence="11">
    <location>
        <position position="389"/>
    </location>
</feature>
<keyword evidence="12" id="KW-1185">Reference proteome</keyword>
<evidence type="ECO:0000256" key="3">
    <source>
        <dbReference type="ARBA" id="ARBA00013634"/>
    </source>
</evidence>
<comment type="caution">
    <text evidence="11">The sequence shown here is derived from an EMBL/GenBank/DDBJ whole genome shotgun (WGS) entry which is preliminary data.</text>
</comment>
<accession>A0A8X7XF56</accession>
<dbReference type="Proteomes" id="UP000886611">
    <property type="component" value="Unassembled WGS sequence"/>
</dbReference>